<keyword evidence="3" id="KW-1185">Reference proteome</keyword>
<evidence type="ECO:0000256" key="1">
    <source>
        <dbReference type="SAM" id="MobiDB-lite"/>
    </source>
</evidence>
<reference evidence="2 3" key="1">
    <citation type="journal article" date="2019" name="Emerg. Microbes Infect.">
        <title>Comprehensive subspecies identification of 175 nontuberculous mycobacteria species based on 7547 genomic profiles.</title>
        <authorList>
            <person name="Matsumoto Y."/>
            <person name="Kinjo T."/>
            <person name="Motooka D."/>
            <person name="Nabeya D."/>
            <person name="Jung N."/>
            <person name="Uechi K."/>
            <person name="Horii T."/>
            <person name="Iida T."/>
            <person name="Fujita J."/>
            <person name="Nakamura S."/>
        </authorList>
    </citation>
    <scope>NUCLEOTIDE SEQUENCE [LARGE SCALE GENOMIC DNA]</scope>
    <source>
        <strain evidence="2 3">JCM 17322</strain>
    </source>
</reference>
<name>A0A7I9Y2M2_9MYCO</name>
<organism evidence="2 3">
    <name type="scientific">Mycobacterium botniense</name>
    <dbReference type="NCBI Taxonomy" id="84962"/>
    <lineage>
        <taxon>Bacteria</taxon>
        <taxon>Bacillati</taxon>
        <taxon>Actinomycetota</taxon>
        <taxon>Actinomycetes</taxon>
        <taxon>Mycobacteriales</taxon>
        <taxon>Mycobacteriaceae</taxon>
        <taxon>Mycobacterium</taxon>
    </lineage>
</organism>
<feature type="region of interest" description="Disordered" evidence="1">
    <location>
        <begin position="63"/>
        <end position="87"/>
    </location>
</feature>
<sequence length="87" mass="9483">MPQTASTMESVKKAVPSAWCAPSAHNSPPLRWVLNGAASDLFVDLGRPEPHVLIRVGIAPPREELPAATPRRPLHDVLDICEPRSRT</sequence>
<gene>
    <name evidence="2" type="ORF">MBOT_36390</name>
</gene>
<dbReference type="InterPro" id="IPR000415">
    <property type="entry name" value="Nitroreductase-like"/>
</dbReference>
<dbReference type="EMBL" id="BLKW01000004">
    <property type="protein sequence ID" value="GFG76274.1"/>
    <property type="molecule type" value="Genomic_DNA"/>
</dbReference>
<dbReference type="Gene3D" id="3.40.109.10">
    <property type="entry name" value="NADH Oxidase"/>
    <property type="match status" value="1"/>
</dbReference>
<dbReference type="GO" id="GO:0016491">
    <property type="term" value="F:oxidoreductase activity"/>
    <property type="evidence" value="ECO:0007669"/>
    <property type="project" value="InterPro"/>
</dbReference>
<protein>
    <submittedName>
        <fullName evidence="2">Uncharacterized protein</fullName>
    </submittedName>
</protein>
<feature type="compositionally biased region" description="Basic and acidic residues" evidence="1">
    <location>
        <begin position="73"/>
        <end position="87"/>
    </location>
</feature>
<comment type="caution">
    <text evidence="2">The sequence shown here is derived from an EMBL/GenBank/DDBJ whole genome shotgun (WGS) entry which is preliminary data.</text>
</comment>
<accession>A0A7I9Y2M2</accession>
<dbReference type="AlphaFoldDB" id="A0A7I9Y2M2"/>
<evidence type="ECO:0000313" key="3">
    <source>
        <dbReference type="Proteomes" id="UP000465361"/>
    </source>
</evidence>
<dbReference type="Proteomes" id="UP000465361">
    <property type="component" value="Unassembled WGS sequence"/>
</dbReference>
<proteinExistence type="predicted"/>
<evidence type="ECO:0000313" key="2">
    <source>
        <dbReference type="EMBL" id="GFG76274.1"/>
    </source>
</evidence>